<dbReference type="GO" id="GO:0097550">
    <property type="term" value="C:transcription preinitiation complex"/>
    <property type="evidence" value="ECO:0007669"/>
    <property type="project" value="TreeGrafter"/>
</dbReference>
<dbReference type="OMA" id="EPPCKVM"/>
<dbReference type="GO" id="GO:0017025">
    <property type="term" value="F:TBP-class protein binding"/>
    <property type="evidence" value="ECO:0007669"/>
    <property type="project" value="InterPro"/>
</dbReference>
<dbReference type="PRINTS" id="PR00685">
    <property type="entry name" value="TIFACTORIIB"/>
</dbReference>
<name>A0A8B8HZL8_VANTA</name>
<keyword evidence="7" id="KW-0805">Transcription regulation</keyword>
<dbReference type="InterPro" id="IPR013137">
    <property type="entry name" value="Znf_TFIIB"/>
</dbReference>
<dbReference type="PANTHER" id="PTHR11618">
    <property type="entry name" value="TRANSCRIPTION INITIATION FACTOR IIB-RELATED"/>
    <property type="match status" value="1"/>
</dbReference>
<dbReference type="Proteomes" id="UP001652626">
    <property type="component" value="Chromosome 19"/>
</dbReference>
<dbReference type="Pfam" id="PF07741">
    <property type="entry name" value="BRF1"/>
    <property type="match status" value="1"/>
</dbReference>
<accession>A0A8B8HZL8</accession>
<dbReference type="InterPro" id="IPR036915">
    <property type="entry name" value="Cyclin-like_sf"/>
</dbReference>
<evidence type="ECO:0000313" key="17">
    <source>
        <dbReference type="RefSeq" id="XP_026489677.1"/>
    </source>
</evidence>
<comment type="similarity">
    <text evidence="2">Belongs to the TFIIB family.</text>
</comment>
<evidence type="ECO:0000256" key="7">
    <source>
        <dbReference type="ARBA" id="ARBA00023015"/>
    </source>
</evidence>
<evidence type="ECO:0000256" key="12">
    <source>
        <dbReference type="PROSITE-ProRule" id="PRU00469"/>
    </source>
</evidence>
<dbReference type="OrthoDB" id="511529at2759"/>
<gene>
    <name evidence="17" type="primary">LOC113396102</name>
</gene>
<keyword evidence="8" id="KW-0010">Activator</keyword>
<dbReference type="Gene3D" id="2.20.25.10">
    <property type="match status" value="1"/>
</dbReference>
<dbReference type="Gene3D" id="1.20.5.650">
    <property type="entry name" value="Single helix bin"/>
    <property type="match status" value="1"/>
</dbReference>
<dbReference type="FunFam" id="1.10.472.10:FF:000002">
    <property type="entry name" value="Transcription factor IIIB 90 kDa subunit"/>
    <property type="match status" value="1"/>
</dbReference>
<dbReference type="CDD" id="cd20553">
    <property type="entry name" value="CYCLIN_TFIIIB90_rpt1"/>
    <property type="match status" value="1"/>
</dbReference>
<dbReference type="CTD" id="42087"/>
<feature type="region of interest" description="Disordered" evidence="14">
    <location>
        <begin position="572"/>
        <end position="670"/>
    </location>
</feature>
<dbReference type="GO" id="GO:0005634">
    <property type="term" value="C:nucleus"/>
    <property type="evidence" value="ECO:0007669"/>
    <property type="project" value="UniProtKB-SubCell"/>
</dbReference>
<dbReference type="Pfam" id="PF08271">
    <property type="entry name" value="Zn_Ribbon_TF"/>
    <property type="match status" value="1"/>
</dbReference>
<evidence type="ECO:0000256" key="6">
    <source>
        <dbReference type="ARBA" id="ARBA00022833"/>
    </source>
</evidence>
<dbReference type="PANTHER" id="PTHR11618:SF4">
    <property type="entry name" value="TRANSCRIPTION FACTOR IIIB 90 KDA SUBUNIT"/>
    <property type="match status" value="1"/>
</dbReference>
<dbReference type="GO" id="GO:0008270">
    <property type="term" value="F:zinc ion binding"/>
    <property type="evidence" value="ECO:0007669"/>
    <property type="project" value="UniProtKB-KW"/>
</dbReference>
<keyword evidence="16" id="KW-1185">Reference proteome</keyword>
<keyword evidence="9" id="KW-0804">Transcription</keyword>
<dbReference type="GO" id="GO:0000126">
    <property type="term" value="C:transcription factor TFIIIB complex"/>
    <property type="evidence" value="ECO:0007669"/>
    <property type="project" value="TreeGrafter"/>
</dbReference>
<feature type="coiled-coil region" evidence="13">
    <location>
        <begin position="339"/>
        <end position="368"/>
    </location>
</feature>
<dbReference type="Gene3D" id="1.10.472.10">
    <property type="entry name" value="Cyclin-like"/>
    <property type="match status" value="2"/>
</dbReference>
<dbReference type="GO" id="GO:0000995">
    <property type="term" value="F:RNA polymerase III general transcription initiation factor activity"/>
    <property type="evidence" value="ECO:0007669"/>
    <property type="project" value="TreeGrafter"/>
</dbReference>
<dbReference type="InterPro" id="IPR000812">
    <property type="entry name" value="TFIIB"/>
</dbReference>
<evidence type="ECO:0000313" key="16">
    <source>
        <dbReference type="Proteomes" id="UP001652626"/>
    </source>
</evidence>
<evidence type="ECO:0000256" key="1">
    <source>
        <dbReference type="ARBA" id="ARBA00004123"/>
    </source>
</evidence>
<keyword evidence="4" id="KW-0677">Repeat</keyword>
<evidence type="ECO:0000256" key="11">
    <source>
        <dbReference type="ARBA" id="ARBA00031009"/>
    </source>
</evidence>
<dbReference type="InterPro" id="IPR011665">
    <property type="entry name" value="BRF1_TBP-bd_dom"/>
</dbReference>
<feature type="compositionally biased region" description="Polar residues" evidence="14">
    <location>
        <begin position="591"/>
        <end position="600"/>
    </location>
</feature>
<keyword evidence="5 12" id="KW-0863">Zinc-finger</keyword>
<dbReference type="AlphaFoldDB" id="A0A8B8HZL8"/>
<evidence type="ECO:0000256" key="4">
    <source>
        <dbReference type="ARBA" id="ARBA00022737"/>
    </source>
</evidence>
<sequence>MIQKYKETHGFNYLNALNLDLLYVNKYFHLSTFICITMSGKKCKHCGSSEIEVDPARGDAVCTNCGSVLEDNIIVAEVEFQENAHGGASAIGQFVSAETKGGASGFGRAFNAGIGQESREVTLRKARDGITALCQQLRLNQQCIDISCNFFKMALARHLTIGRQSSLTQAACVYMTCRTEGTAHLLIDVSDALQLCCYQLGRTYFKLSRALCINIPPNDPCLYILRFASQLKFEDKKHEVSMTALRLVQRMKRDSIHSGRRPSGVCGAALLIAARLHDFSRTTADVVRIVKIHESTLRKRLIEFGETPSSALTLDEFMTVDLEEEQDPPAFKAARKRDKDRLQKLMEEEDGEKELTELQRDIEAQLDKDTTKRKRAALVLSPTPSMLQMDEGSTEDAEATRFATEDTLSLIGEITKDVQPKEDPNTKNELHLEKGLGPELVVIGLGQQEEKTETFVKPEGKQQLNKDLHNAEDLHLSNQDEEYVNSLIMTEEEARHKTLLWHNINADYLKEQKIKEEIRAREKEEGKDKKRKVRGSYKKKVACNAATAGEAIGKMLAEKKMSSKINYDILKTLDQPGTAPSPTTAVEPAPQSEQTEQEPVTPSVMETVVESAVPASPVPRKRKKKPAPALNTAPATPAPATPAQTQDAADDYDEDLEVEETAPDVSDQLSLAAMLKNGDDDDYYDYEEY</sequence>
<dbReference type="GeneID" id="113396102"/>
<proteinExistence type="inferred from homology"/>
<evidence type="ECO:0000256" key="5">
    <source>
        <dbReference type="ARBA" id="ARBA00022771"/>
    </source>
</evidence>
<dbReference type="SUPFAM" id="SSF47954">
    <property type="entry name" value="Cyclin-like"/>
    <property type="match status" value="2"/>
</dbReference>
<evidence type="ECO:0000259" key="15">
    <source>
        <dbReference type="PROSITE" id="PS51134"/>
    </source>
</evidence>
<feature type="compositionally biased region" description="Acidic residues" evidence="14">
    <location>
        <begin position="648"/>
        <end position="662"/>
    </location>
</feature>
<comment type="subcellular location">
    <subcellularLocation>
        <location evidence="1">Nucleus</location>
    </subcellularLocation>
</comment>
<dbReference type="SUPFAM" id="SSF57783">
    <property type="entry name" value="Zinc beta-ribbon"/>
    <property type="match status" value="1"/>
</dbReference>
<reference evidence="17" key="1">
    <citation type="submission" date="2025-08" db="UniProtKB">
        <authorList>
            <consortium name="RefSeq"/>
        </authorList>
    </citation>
    <scope>IDENTIFICATION</scope>
    <source>
        <tissue evidence="17">Whole body</tissue>
    </source>
</reference>
<keyword evidence="10" id="KW-0539">Nucleus</keyword>
<dbReference type="GO" id="GO:0070897">
    <property type="term" value="P:transcription preinitiation complex assembly"/>
    <property type="evidence" value="ECO:0007669"/>
    <property type="project" value="InterPro"/>
</dbReference>
<dbReference type="InterPro" id="IPR013763">
    <property type="entry name" value="Cyclin-like_dom"/>
</dbReference>
<evidence type="ECO:0000256" key="10">
    <source>
        <dbReference type="ARBA" id="ARBA00023242"/>
    </source>
</evidence>
<evidence type="ECO:0000256" key="2">
    <source>
        <dbReference type="ARBA" id="ARBA00010857"/>
    </source>
</evidence>
<dbReference type="RefSeq" id="XP_026489677.1">
    <property type="nucleotide sequence ID" value="XM_026633892.2"/>
</dbReference>
<evidence type="ECO:0000256" key="8">
    <source>
        <dbReference type="ARBA" id="ARBA00023159"/>
    </source>
</evidence>
<organism evidence="16 17">
    <name type="scientific">Vanessa tameamea</name>
    <name type="common">Kamehameha butterfly</name>
    <dbReference type="NCBI Taxonomy" id="334116"/>
    <lineage>
        <taxon>Eukaryota</taxon>
        <taxon>Metazoa</taxon>
        <taxon>Ecdysozoa</taxon>
        <taxon>Arthropoda</taxon>
        <taxon>Hexapoda</taxon>
        <taxon>Insecta</taxon>
        <taxon>Pterygota</taxon>
        <taxon>Neoptera</taxon>
        <taxon>Endopterygota</taxon>
        <taxon>Lepidoptera</taxon>
        <taxon>Glossata</taxon>
        <taxon>Ditrysia</taxon>
        <taxon>Papilionoidea</taxon>
        <taxon>Nymphalidae</taxon>
        <taxon>Nymphalinae</taxon>
        <taxon>Vanessa</taxon>
    </lineage>
</organism>
<dbReference type="GO" id="GO:0001006">
    <property type="term" value="F:RNA polymerase III type 3 promoter sequence-specific DNA binding"/>
    <property type="evidence" value="ECO:0007669"/>
    <property type="project" value="TreeGrafter"/>
</dbReference>
<dbReference type="FunFam" id="2.20.25.10:FF:000012">
    <property type="entry name" value="Putative transcription factor IIIB 90 kDa subunit"/>
    <property type="match status" value="1"/>
</dbReference>
<protein>
    <recommendedName>
        <fullName evidence="11">B-related factor 1</fullName>
    </recommendedName>
</protein>
<dbReference type="PROSITE" id="PS51134">
    <property type="entry name" value="ZF_TFIIB"/>
    <property type="match status" value="1"/>
</dbReference>
<dbReference type="SMART" id="SM00385">
    <property type="entry name" value="CYCLIN"/>
    <property type="match status" value="2"/>
</dbReference>
<keyword evidence="13" id="KW-0175">Coiled coil</keyword>
<evidence type="ECO:0000256" key="14">
    <source>
        <dbReference type="SAM" id="MobiDB-lite"/>
    </source>
</evidence>
<feature type="domain" description="TFIIB-type" evidence="15">
    <location>
        <begin position="39"/>
        <end position="70"/>
    </location>
</feature>
<dbReference type="InterPro" id="IPR013150">
    <property type="entry name" value="TFIIB_cyclin"/>
</dbReference>
<dbReference type="FunFam" id="1.10.472.10:FF:000007">
    <property type="entry name" value="Transcription factor IIIB 90 kDa subunit"/>
    <property type="match status" value="1"/>
</dbReference>
<evidence type="ECO:0000256" key="13">
    <source>
        <dbReference type="SAM" id="Coils"/>
    </source>
</evidence>
<dbReference type="Pfam" id="PF00382">
    <property type="entry name" value="TFIIB"/>
    <property type="match status" value="2"/>
</dbReference>
<evidence type="ECO:0000256" key="9">
    <source>
        <dbReference type="ARBA" id="ARBA00023163"/>
    </source>
</evidence>
<evidence type="ECO:0000256" key="3">
    <source>
        <dbReference type="ARBA" id="ARBA00022723"/>
    </source>
</evidence>
<keyword evidence="6" id="KW-0862">Zinc</keyword>
<keyword evidence="3" id="KW-0479">Metal-binding</keyword>
<dbReference type="CDD" id="cd20554">
    <property type="entry name" value="CYCLIN_TFIIIB90_rpt2"/>
    <property type="match status" value="1"/>
</dbReference>